<comment type="caution">
    <text evidence="1">The sequence shown here is derived from an EMBL/GenBank/DDBJ whole genome shotgun (WGS) entry which is preliminary data.</text>
</comment>
<accession>A0AC61PK33</accession>
<gene>
    <name evidence="1" type="ORF">SAMN06297397_1213</name>
</gene>
<sequence>MTTIKTANLILRNWQEADAPALYRICRDEALRKSGVTYIESIQSAGEAIRSRAKDTRFKAVIHRESGELIGFISLGDMNRYKGYAELEYAIAADYRNRGYATEAVKCMVDYGFSKLGLAVIAAWVRSHNAESLRVLEKCAFVFEGRLRKHARDQSDTLCYSILCEEWEDKQKEPQ</sequence>
<dbReference type="EMBL" id="FWXZ01000002">
    <property type="protein sequence ID" value="SMC52231.1"/>
    <property type="molecule type" value="Genomic_DNA"/>
</dbReference>
<evidence type="ECO:0000313" key="1">
    <source>
        <dbReference type="EMBL" id="SMC52231.1"/>
    </source>
</evidence>
<dbReference type="Proteomes" id="UP000192328">
    <property type="component" value="Unassembled WGS sequence"/>
</dbReference>
<name>A0AC61PK33_9FIRM</name>
<organism evidence="1 2">
    <name type="scientific">Aristaeella lactis</name>
    <dbReference type="NCBI Taxonomy" id="3046383"/>
    <lineage>
        <taxon>Bacteria</taxon>
        <taxon>Bacillati</taxon>
        <taxon>Bacillota</taxon>
        <taxon>Clostridia</taxon>
        <taxon>Eubacteriales</taxon>
        <taxon>Aristaeellaceae</taxon>
        <taxon>Aristaeella</taxon>
    </lineage>
</organism>
<reference evidence="1" key="1">
    <citation type="submission" date="2017-04" db="EMBL/GenBank/DDBJ databases">
        <authorList>
            <person name="Varghese N."/>
            <person name="Submissions S."/>
        </authorList>
    </citation>
    <scope>NUCLEOTIDE SEQUENCE</scope>
    <source>
        <strain evidence="1">WTE2008</strain>
    </source>
</reference>
<protein>
    <submittedName>
        <fullName evidence="1">Ribosomal-protein-alanine N-acetyltransferase</fullName>
    </submittedName>
</protein>
<keyword evidence="2" id="KW-1185">Reference proteome</keyword>
<proteinExistence type="predicted"/>
<evidence type="ECO:0000313" key="2">
    <source>
        <dbReference type="Proteomes" id="UP000192328"/>
    </source>
</evidence>